<dbReference type="Proteomes" id="UP000198654">
    <property type="component" value="Unassembled WGS sequence"/>
</dbReference>
<dbReference type="GO" id="GO:0005829">
    <property type="term" value="C:cytosol"/>
    <property type="evidence" value="ECO:0007669"/>
    <property type="project" value="TreeGrafter"/>
</dbReference>
<dbReference type="AlphaFoldDB" id="A0A1G9I3E2"/>
<dbReference type="InterPro" id="IPR051545">
    <property type="entry name" value="NAD(P)H_dehydrogenase_qn"/>
</dbReference>
<dbReference type="STRING" id="119000.SAMN05661010_01020"/>
<comment type="similarity">
    <text evidence="1">Belongs to the NAD(P)H dehydrogenase (quinone) family.</text>
</comment>
<gene>
    <name evidence="4" type="ORF">SAMN05661010_01020</name>
</gene>
<reference evidence="4 5" key="1">
    <citation type="submission" date="2016-10" db="EMBL/GenBank/DDBJ databases">
        <authorList>
            <person name="de Groot N.N."/>
        </authorList>
    </citation>
    <scope>NUCLEOTIDE SEQUENCE [LARGE SCALE GENOMIC DNA]</scope>
    <source>
        <strain evidence="4 5">DSM 14789</strain>
    </source>
</reference>
<evidence type="ECO:0000256" key="1">
    <source>
        <dbReference type="ARBA" id="ARBA00006252"/>
    </source>
</evidence>
<name>A0A1G9I3E2_9GAMM</name>
<evidence type="ECO:0000313" key="4">
    <source>
        <dbReference type="EMBL" id="SDL19343.1"/>
    </source>
</evidence>
<proteinExistence type="inferred from homology"/>
<dbReference type="PANTHER" id="PTHR10204">
    <property type="entry name" value="NAD P H OXIDOREDUCTASE-RELATED"/>
    <property type="match status" value="1"/>
</dbReference>
<dbReference type="OrthoDB" id="9798454at2"/>
<dbReference type="InterPro" id="IPR029039">
    <property type="entry name" value="Flavoprotein-like_sf"/>
</dbReference>
<dbReference type="SUPFAM" id="SSF52218">
    <property type="entry name" value="Flavoproteins"/>
    <property type="match status" value="1"/>
</dbReference>
<dbReference type="RefSeq" id="WP_089726206.1">
    <property type="nucleotide sequence ID" value="NZ_FNGI01000002.1"/>
</dbReference>
<dbReference type="GO" id="GO:0003955">
    <property type="term" value="F:NAD(P)H dehydrogenase (quinone) activity"/>
    <property type="evidence" value="ECO:0007669"/>
    <property type="project" value="TreeGrafter"/>
</dbReference>
<dbReference type="EMBL" id="FNGI01000002">
    <property type="protein sequence ID" value="SDL19343.1"/>
    <property type="molecule type" value="Genomic_DNA"/>
</dbReference>
<keyword evidence="2" id="KW-0560">Oxidoreductase</keyword>
<dbReference type="PANTHER" id="PTHR10204:SF34">
    <property type="entry name" value="NAD(P)H DEHYDROGENASE [QUINONE] 1 ISOFORM 1"/>
    <property type="match status" value="1"/>
</dbReference>
<evidence type="ECO:0000259" key="3">
    <source>
        <dbReference type="Pfam" id="PF02525"/>
    </source>
</evidence>
<protein>
    <submittedName>
        <fullName evidence="4">NAD(P)H dehydrogenase (Quinone)</fullName>
    </submittedName>
</protein>
<organism evidence="4 5">
    <name type="scientific">Modicisalibacter muralis</name>
    <dbReference type="NCBI Taxonomy" id="119000"/>
    <lineage>
        <taxon>Bacteria</taxon>
        <taxon>Pseudomonadati</taxon>
        <taxon>Pseudomonadota</taxon>
        <taxon>Gammaproteobacteria</taxon>
        <taxon>Oceanospirillales</taxon>
        <taxon>Halomonadaceae</taxon>
        <taxon>Modicisalibacter</taxon>
    </lineage>
</organism>
<feature type="domain" description="Flavodoxin-like fold" evidence="3">
    <location>
        <begin position="1"/>
        <end position="208"/>
    </location>
</feature>
<accession>A0A1G9I3E2</accession>
<dbReference type="Gene3D" id="3.40.50.360">
    <property type="match status" value="1"/>
</dbReference>
<evidence type="ECO:0000256" key="2">
    <source>
        <dbReference type="ARBA" id="ARBA00023002"/>
    </source>
</evidence>
<keyword evidence="5" id="KW-1185">Reference proteome</keyword>
<dbReference type="InterPro" id="IPR003680">
    <property type="entry name" value="Flavodoxin_fold"/>
</dbReference>
<evidence type="ECO:0000313" key="5">
    <source>
        <dbReference type="Proteomes" id="UP000198654"/>
    </source>
</evidence>
<dbReference type="Pfam" id="PF02525">
    <property type="entry name" value="Flavodoxin_2"/>
    <property type="match status" value="1"/>
</dbReference>
<sequence>MHVLIVHCHPEPHSFNAALKDVAVETLQRLGHTVEVSDLYAEGFEPAEGPQHYAQRSDPRTFSALTEQRYNSEIATLPADVQREIARLERADLVVFQFPLWWHAQPAMLKGWMDRVFVYGGLYTGKRRYDCGHFRGRRAICSVTTGGPAATFGHNGRGGDIELLLWPMNYSLYYMGYDVLPPFLAHGIQGGGPIYQAQDTFKAQLETYKADWAQRLENLEEDTPIPFTGWSDWDERGVLKPGVEGYDYFIRARR</sequence>